<proteinExistence type="inferred from homology"/>
<dbReference type="InterPro" id="IPR000086">
    <property type="entry name" value="NUDIX_hydrolase_dom"/>
</dbReference>
<dbReference type="SUPFAM" id="SSF55811">
    <property type="entry name" value="Nudix"/>
    <property type="match status" value="1"/>
</dbReference>
<dbReference type="InterPro" id="IPR015797">
    <property type="entry name" value="NUDIX_hydrolase-like_dom_sf"/>
</dbReference>
<name>A0A543NNA7_9ACTN</name>
<evidence type="ECO:0000313" key="5">
    <source>
        <dbReference type="Proteomes" id="UP000317422"/>
    </source>
</evidence>
<dbReference type="Gene3D" id="3.90.79.10">
    <property type="entry name" value="Nucleoside Triphosphate Pyrophosphohydrolase"/>
    <property type="match status" value="1"/>
</dbReference>
<evidence type="ECO:0000313" key="4">
    <source>
        <dbReference type="EMBL" id="TQN33314.1"/>
    </source>
</evidence>
<dbReference type="PANTHER" id="PTHR43736">
    <property type="entry name" value="ADP-RIBOSE PYROPHOSPHATASE"/>
    <property type="match status" value="1"/>
</dbReference>
<evidence type="ECO:0000259" key="2">
    <source>
        <dbReference type="PROSITE" id="PS51462"/>
    </source>
</evidence>
<comment type="caution">
    <text evidence="4">The sequence shown here is derived from an EMBL/GenBank/DDBJ whole genome shotgun (WGS) entry which is preliminary data.</text>
</comment>
<dbReference type="PROSITE" id="PS51462">
    <property type="entry name" value="NUDIX"/>
    <property type="match status" value="1"/>
</dbReference>
<keyword evidence="5" id="KW-1185">Reference proteome</keyword>
<dbReference type="OrthoDB" id="4545744at2"/>
<dbReference type="AlphaFoldDB" id="A0A543NNA7"/>
<dbReference type="Proteomes" id="UP000317422">
    <property type="component" value="Unassembled WGS sequence"/>
</dbReference>
<feature type="domain" description="Nudix hydrolase" evidence="2">
    <location>
        <begin position="9"/>
        <end position="142"/>
    </location>
</feature>
<organism evidence="4 5">
    <name type="scientific">Haloactinospora alba</name>
    <dbReference type="NCBI Taxonomy" id="405555"/>
    <lineage>
        <taxon>Bacteria</taxon>
        <taxon>Bacillati</taxon>
        <taxon>Actinomycetota</taxon>
        <taxon>Actinomycetes</taxon>
        <taxon>Streptosporangiales</taxon>
        <taxon>Nocardiopsidaceae</taxon>
        <taxon>Haloactinospora</taxon>
    </lineage>
</organism>
<dbReference type="EMBL" id="VFQC01000001">
    <property type="protein sequence ID" value="TQN33314.1"/>
    <property type="molecule type" value="Genomic_DNA"/>
</dbReference>
<evidence type="ECO:0000313" key="3">
    <source>
        <dbReference type="EMBL" id="TQN30260.1"/>
    </source>
</evidence>
<dbReference type="RefSeq" id="WP_141921530.1">
    <property type="nucleotide sequence ID" value="NZ_VFQC01000001.1"/>
</dbReference>
<protein>
    <submittedName>
        <fullName evidence="4">NUDIX domain-containing protein</fullName>
    </submittedName>
</protein>
<sequence length="158" mass="16983">MTEHLTVAVGKRAARAILIDPHGRLVLIKRTKPEQAPYWTTPGGSVEETDTSVEAALHRELAEELGATAAGTSQVFLVSTPSEVGVAVQHFFVARLSTLDESTRSGAEFSDPARGGYELDRVELRGKELDSIDLKPAALKEFILANREALLAETVSAS</sequence>
<dbReference type="EMBL" id="VFQC01000001">
    <property type="protein sequence ID" value="TQN30260.1"/>
    <property type="molecule type" value="Genomic_DNA"/>
</dbReference>
<dbReference type="PANTHER" id="PTHR43736:SF1">
    <property type="entry name" value="DIHYDRONEOPTERIN TRIPHOSPHATE DIPHOSPHATASE"/>
    <property type="match status" value="1"/>
</dbReference>
<evidence type="ECO:0000256" key="1">
    <source>
        <dbReference type="ARBA" id="ARBA00005582"/>
    </source>
</evidence>
<gene>
    <name evidence="3" type="ORF">FHX37_0123</name>
    <name evidence="4" type="ORF">FHX37_3328</name>
</gene>
<comment type="similarity">
    <text evidence="1">Belongs to the Nudix hydrolase family.</text>
</comment>
<reference evidence="4 5" key="1">
    <citation type="submission" date="2019-06" db="EMBL/GenBank/DDBJ databases">
        <title>Sequencing the genomes of 1000 actinobacteria strains.</title>
        <authorList>
            <person name="Klenk H.-P."/>
        </authorList>
    </citation>
    <scope>NUCLEOTIDE SEQUENCE [LARGE SCALE GENOMIC DNA]</scope>
    <source>
        <strain evidence="4 5">DSM 45015</strain>
    </source>
</reference>
<accession>A0A543NNA7</accession>
<dbReference type="Pfam" id="PF00293">
    <property type="entry name" value="NUDIX"/>
    <property type="match status" value="1"/>
</dbReference>